<sequence>MVSYVSTDLPVDHIVQMGQPDPSAVSGPFSLVMYMLPAAHGPVPPVPLPNYGPIPNASPPFYSPIPATPPPNYNKVSDALPPNYESEMNKDHHRMRKLLLFYQHAYKGLSEFSLRGPQERI</sequence>
<accession>A0AA88Q5Y2</accession>
<comment type="caution">
    <text evidence="1">The sequence shown here is derived from an EMBL/GenBank/DDBJ whole genome shotgun (WGS) entry which is preliminary data.</text>
</comment>
<reference evidence="1" key="1">
    <citation type="submission" date="2023-08" db="EMBL/GenBank/DDBJ databases">
        <title>Chromosome-level Genome Assembly of mud carp (Cirrhinus molitorella).</title>
        <authorList>
            <person name="Liu H."/>
        </authorList>
    </citation>
    <scope>NUCLEOTIDE SEQUENCE</scope>
    <source>
        <strain evidence="1">Prfri</strain>
        <tissue evidence="1">Muscle</tissue>
    </source>
</reference>
<dbReference type="EMBL" id="JAUYZG010000002">
    <property type="protein sequence ID" value="KAK2914022.1"/>
    <property type="molecule type" value="Genomic_DNA"/>
</dbReference>
<evidence type="ECO:0000313" key="2">
    <source>
        <dbReference type="Proteomes" id="UP001187343"/>
    </source>
</evidence>
<dbReference type="Proteomes" id="UP001187343">
    <property type="component" value="Unassembled WGS sequence"/>
</dbReference>
<proteinExistence type="predicted"/>
<gene>
    <name evidence="1" type="ORF">Q8A67_002421</name>
</gene>
<organism evidence="1 2">
    <name type="scientific">Cirrhinus molitorella</name>
    <name type="common">mud carp</name>
    <dbReference type="NCBI Taxonomy" id="172907"/>
    <lineage>
        <taxon>Eukaryota</taxon>
        <taxon>Metazoa</taxon>
        <taxon>Chordata</taxon>
        <taxon>Craniata</taxon>
        <taxon>Vertebrata</taxon>
        <taxon>Euteleostomi</taxon>
        <taxon>Actinopterygii</taxon>
        <taxon>Neopterygii</taxon>
        <taxon>Teleostei</taxon>
        <taxon>Ostariophysi</taxon>
        <taxon>Cypriniformes</taxon>
        <taxon>Cyprinidae</taxon>
        <taxon>Labeoninae</taxon>
        <taxon>Labeonini</taxon>
        <taxon>Cirrhinus</taxon>
    </lineage>
</organism>
<keyword evidence="2" id="KW-1185">Reference proteome</keyword>
<evidence type="ECO:0000313" key="1">
    <source>
        <dbReference type="EMBL" id="KAK2914022.1"/>
    </source>
</evidence>
<protein>
    <submittedName>
        <fullName evidence="1">Uncharacterized protein</fullName>
    </submittedName>
</protein>
<name>A0AA88Q5Y2_9TELE</name>
<dbReference type="AlphaFoldDB" id="A0AA88Q5Y2"/>